<dbReference type="Gene3D" id="3.40.50.2300">
    <property type="match status" value="2"/>
</dbReference>
<evidence type="ECO:0000313" key="5">
    <source>
        <dbReference type="EMBL" id="MCF1592552.1"/>
    </source>
</evidence>
<dbReference type="CDD" id="cd01392">
    <property type="entry name" value="HTH_LacI"/>
    <property type="match status" value="1"/>
</dbReference>
<evidence type="ECO:0000259" key="4">
    <source>
        <dbReference type="PROSITE" id="PS50932"/>
    </source>
</evidence>
<dbReference type="GO" id="GO:0003700">
    <property type="term" value="F:DNA-binding transcription factor activity"/>
    <property type="evidence" value="ECO:0007669"/>
    <property type="project" value="TreeGrafter"/>
</dbReference>
<gene>
    <name evidence="5" type="ORF">L0P92_03075</name>
</gene>
<keyword evidence="3" id="KW-0804">Transcription</keyword>
<dbReference type="GO" id="GO:0000976">
    <property type="term" value="F:transcription cis-regulatory region binding"/>
    <property type="evidence" value="ECO:0007669"/>
    <property type="project" value="TreeGrafter"/>
</dbReference>
<proteinExistence type="predicted"/>
<dbReference type="InterPro" id="IPR028082">
    <property type="entry name" value="Peripla_BP_I"/>
</dbReference>
<dbReference type="Proteomes" id="UP001139384">
    <property type="component" value="Unassembled WGS sequence"/>
</dbReference>
<dbReference type="CDD" id="cd06267">
    <property type="entry name" value="PBP1_LacI_sugar_binding-like"/>
    <property type="match status" value="1"/>
</dbReference>
<dbReference type="PROSITE" id="PS00356">
    <property type="entry name" value="HTH_LACI_1"/>
    <property type="match status" value="1"/>
</dbReference>
<dbReference type="AlphaFoldDB" id="A0A9X1PS76"/>
<reference evidence="5" key="1">
    <citation type="submission" date="2022-01" db="EMBL/GenBank/DDBJ databases">
        <title>Draft Genome Sequences of Seven Type Strains of the Genus Streptomyces.</title>
        <authorList>
            <person name="Aziz S."/>
            <person name="Coretto E."/>
            <person name="Chronakova A."/>
            <person name="Sproer C."/>
            <person name="Huber K."/>
            <person name="Nouioui I."/>
            <person name="Gross H."/>
        </authorList>
    </citation>
    <scope>NUCLEOTIDE SEQUENCE</scope>
    <source>
        <strain evidence="5">DSM 103493</strain>
    </source>
</reference>
<evidence type="ECO:0000256" key="2">
    <source>
        <dbReference type="ARBA" id="ARBA00023125"/>
    </source>
</evidence>
<dbReference type="InterPro" id="IPR046335">
    <property type="entry name" value="LacI/GalR-like_sensor"/>
</dbReference>
<name>A0A9X1PS76_STRM4</name>
<dbReference type="InterPro" id="IPR010982">
    <property type="entry name" value="Lambda_DNA-bd_dom_sf"/>
</dbReference>
<feature type="domain" description="HTH lacI-type" evidence="4">
    <location>
        <begin position="6"/>
        <end position="60"/>
    </location>
</feature>
<organism evidence="5 6">
    <name type="scientific">Streptomyces muensis</name>
    <dbReference type="NCBI Taxonomy" id="1077944"/>
    <lineage>
        <taxon>Bacteria</taxon>
        <taxon>Bacillati</taxon>
        <taxon>Actinomycetota</taxon>
        <taxon>Actinomycetes</taxon>
        <taxon>Kitasatosporales</taxon>
        <taxon>Streptomycetaceae</taxon>
        <taxon>Streptomyces</taxon>
    </lineage>
</organism>
<keyword evidence="1" id="KW-0805">Transcription regulation</keyword>
<protein>
    <submittedName>
        <fullName evidence="5">LacI family transcriptional regulator</fullName>
    </submittedName>
</protein>
<dbReference type="RefSeq" id="WP_234760861.1">
    <property type="nucleotide sequence ID" value="NZ_JAKEIP010000006.1"/>
</dbReference>
<dbReference type="Pfam" id="PF13377">
    <property type="entry name" value="Peripla_BP_3"/>
    <property type="match status" value="1"/>
</dbReference>
<evidence type="ECO:0000313" key="6">
    <source>
        <dbReference type="Proteomes" id="UP001139384"/>
    </source>
</evidence>
<evidence type="ECO:0000256" key="1">
    <source>
        <dbReference type="ARBA" id="ARBA00023015"/>
    </source>
</evidence>
<evidence type="ECO:0000256" key="3">
    <source>
        <dbReference type="ARBA" id="ARBA00023163"/>
    </source>
</evidence>
<dbReference type="EMBL" id="JAKEIP010000006">
    <property type="protein sequence ID" value="MCF1592552.1"/>
    <property type="molecule type" value="Genomic_DNA"/>
</dbReference>
<dbReference type="SMART" id="SM00354">
    <property type="entry name" value="HTH_LACI"/>
    <property type="match status" value="1"/>
</dbReference>
<keyword evidence="2" id="KW-0238">DNA-binding</keyword>
<accession>A0A9X1PS76</accession>
<dbReference type="SUPFAM" id="SSF53822">
    <property type="entry name" value="Periplasmic binding protein-like I"/>
    <property type="match status" value="1"/>
</dbReference>
<dbReference type="PANTHER" id="PTHR30146">
    <property type="entry name" value="LACI-RELATED TRANSCRIPTIONAL REPRESSOR"/>
    <property type="match status" value="1"/>
</dbReference>
<keyword evidence="6" id="KW-1185">Reference proteome</keyword>
<comment type="caution">
    <text evidence="5">The sequence shown here is derived from an EMBL/GenBank/DDBJ whole genome shotgun (WGS) entry which is preliminary data.</text>
</comment>
<dbReference type="InterPro" id="IPR000843">
    <property type="entry name" value="HTH_LacI"/>
</dbReference>
<dbReference type="PANTHER" id="PTHR30146:SF109">
    <property type="entry name" value="HTH-TYPE TRANSCRIPTIONAL REGULATOR GALS"/>
    <property type="match status" value="1"/>
</dbReference>
<dbReference type="PROSITE" id="PS50932">
    <property type="entry name" value="HTH_LACI_2"/>
    <property type="match status" value="1"/>
</dbReference>
<dbReference type="Gene3D" id="1.10.260.40">
    <property type="entry name" value="lambda repressor-like DNA-binding domains"/>
    <property type="match status" value="1"/>
</dbReference>
<sequence>MSDNDITIYDVAARAGVSISTVSNVLNKPQRVNAGTRAKVLAIIDELGFVPREAAISRARKGVGRIGVIAPFTTYESFRRRLVGVLREASEQGSEVVVWDEASAAATTSPLLSALPVKRRLDGLLIMGLPLDNAIVDRLVTTGLPTVLVDTSHPRLSSVSVDDTMGGYLAARHLLGQGHRHITVVGEVQVSDQYVSQGQRRFAGIERALVEAGLPLSHMERIVSSGTDVSAGRAAVAALWAADRQPTAFFGHSDELAAGILAELRSRAIDTLATVGVVGYDDGPLAEALDMTSVRQPLEESGRLATQMLYARIAAPQPVQETVLTPEVIVRGT</sequence>
<dbReference type="SUPFAM" id="SSF47413">
    <property type="entry name" value="lambda repressor-like DNA-binding domains"/>
    <property type="match status" value="1"/>
</dbReference>
<dbReference type="Pfam" id="PF00356">
    <property type="entry name" value="LacI"/>
    <property type="match status" value="1"/>
</dbReference>
<dbReference type="PRINTS" id="PR00036">
    <property type="entry name" value="HTHLACI"/>
</dbReference>